<feature type="transmembrane region" description="Helical" evidence="1">
    <location>
        <begin position="157"/>
        <end position="182"/>
    </location>
</feature>
<evidence type="ECO:0000313" key="3">
    <source>
        <dbReference type="Proteomes" id="UP000019265"/>
    </source>
</evidence>
<evidence type="ECO:0000313" key="2">
    <source>
        <dbReference type="EMBL" id="AHI53993.1"/>
    </source>
</evidence>
<proteinExistence type="predicted"/>
<feature type="transmembrane region" description="Helical" evidence="1">
    <location>
        <begin position="34"/>
        <end position="67"/>
    </location>
</feature>
<feature type="transmembrane region" description="Helical" evidence="1">
    <location>
        <begin position="6"/>
        <end position="27"/>
    </location>
</feature>
<name>W6A9Y8_9MOLU</name>
<dbReference type="STRING" id="1276257.SSABA_v1c05890"/>
<evidence type="ECO:0000256" key="1">
    <source>
        <dbReference type="SAM" id="Phobius"/>
    </source>
</evidence>
<keyword evidence="1" id="KW-0812">Transmembrane</keyword>
<keyword evidence="3" id="KW-1185">Reference proteome</keyword>
<dbReference type="Proteomes" id="UP000019265">
    <property type="component" value="Chromosome"/>
</dbReference>
<dbReference type="OrthoDB" id="388310at2"/>
<gene>
    <name evidence="2" type="ORF">SSABA_v1c05890</name>
</gene>
<accession>W6A9Y8</accession>
<dbReference type="EMBL" id="CP006934">
    <property type="protein sequence ID" value="AHI53993.1"/>
    <property type="molecule type" value="Genomic_DNA"/>
</dbReference>
<sequence length="488" mass="55209">MLINIGPWWLYDLLIFTVLIAFTIWGMKRGAWVMVYFGGVNIFAAILIIFLVPVITSATVSLILPIFNLDFLKDLISSFNEVIQSTFAKILGIFGSSTEGLIINTDALTESFLTSVIAVVLNFFYQATFLITINLIAIILYFTFLKKRLISIKINSHVNILLGTTFGLIMGLFAAFGIFSFASNPLFKTESHRIVDQNINTSDLNFENFKKVVENGNSYMRRAPSSYAYRFLPKYGFYYNTECISKFVVIPMLTIYEFSQNNPETATNEAIDFINNLYVDNYSTNNYFKTDVINCSLSMPPQSQNLFRVVTEGSFAAAALADSLSKIETSDSLKDNETTQFNFSYGSFTDLKLQLETFMQQHQLTQMGRRDFSRFYKENPTATDNEFIKVADLIAADNVASGRTNHVVDVLKSGEKTYTFFKNIYLVNQLNQEFGTASFLPAFYSSLGLIAGLELVSTSNVINPFTGIDYHHQIKYNFSDWAKIVDYA</sequence>
<protein>
    <recommendedName>
        <fullName evidence="4">Colicin V production protein</fullName>
    </recommendedName>
</protein>
<keyword evidence="1" id="KW-1133">Transmembrane helix</keyword>
<dbReference type="HOGENOM" id="CLU_548470_0_0_14"/>
<dbReference type="AlphaFoldDB" id="W6A9Y8"/>
<dbReference type="KEGG" id="ssab:SSABA_v1c05890"/>
<evidence type="ECO:0008006" key="4">
    <source>
        <dbReference type="Google" id="ProtNLM"/>
    </source>
</evidence>
<organism evidence="2 3">
    <name type="scientific">Spiroplasma sabaudiense Ar-1343</name>
    <dbReference type="NCBI Taxonomy" id="1276257"/>
    <lineage>
        <taxon>Bacteria</taxon>
        <taxon>Bacillati</taxon>
        <taxon>Mycoplasmatota</taxon>
        <taxon>Mollicutes</taxon>
        <taxon>Entomoplasmatales</taxon>
        <taxon>Spiroplasmataceae</taxon>
        <taxon>Spiroplasma</taxon>
    </lineage>
</organism>
<keyword evidence="1" id="KW-0472">Membrane</keyword>
<dbReference type="PATRIC" id="fig|1276257.3.peg.600"/>
<dbReference type="RefSeq" id="WP_025251131.1">
    <property type="nucleotide sequence ID" value="NZ_CP006934.1"/>
</dbReference>
<feature type="transmembrane region" description="Helical" evidence="1">
    <location>
        <begin position="123"/>
        <end position="145"/>
    </location>
</feature>
<reference evidence="2 3" key="1">
    <citation type="journal article" date="2014" name="Genome Biol. Evol.">
        <title>Molecular evolution of the substrate utilization strategies and putative virulence factors in mosquito-associated Spiroplasma species.</title>
        <authorList>
            <person name="Chang T.H."/>
            <person name="Lo W.S."/>
            <person name="Ku C."/>
            <person name="Chen L.L."/>
            <person name="Kuo C.H."/>
        </authorList>
    </citation>
    <scope>NUCLEOTIDE SEQUENCE [LARGE SCALE GENOMIC DNA]</scope>
    <source>
        <strain evidence="2">Ar-1343</strain>
    </source>
</reference>